<feature type="non-terminal residue" evidence="1">
    <location>
        <position position="1"/>
    </location>
</feature>
<dbReference type="Proteomes" id="UP000814128">
    <property type="component" value="Unassembled WGS sequence"/>
</dbReference>
<dbReference type="EMBL" id="MU273466">
    <property type="protein sequence ID" value="KAI0037045.1"/>
    <property type="molecule type" value="Genomic_DNA"/>
</dbReference>
<name>A0ACB8QZ57_9AGAM</name>
<proteinExistence type="predicted"/>
<sequence length="677" mass="76075">WEAFDRPGEEHLNDPLKTAAEAEKDLKEFFQQAFDGRDDGEESEPIDMSEAIIEGFRDGIKLLPHQIIGRKWMAEREKGKKRGGILADDMGLGKTIQTLTRIVEGRPKKADREDGWAASTLVVAPVSLVSQWASEIKKMVDGFTVKEHHGPNRTTDPSVLGQAHVVVTSYQTVASEYSTFRPEVKDESKSKSSKHKIKAPGIDSDSESELFGRALVDRKKSAPRKAKLKDALFRVKWFRVVLDEAHNIKNRNTKAAQACYALEAKFRWCLTGTPLQNNVEELYSLIKFLRISPLQNWDTFNEQIAKPVKSGKSTRAMKRLHVVLKGVMLRRKKTDLLNGKPLIELPGRTVHVVPCDFDEDERQFYHALENKIDEAMQKFGASDKLNYTTILVLLLRLRQACNHPSLVAEGYRKDLDALVPRAASKSGSDDDVDELADEFALTGISGGKKCPVCQTYLTSSATADDDTHCVDCISIVRAARRKSTRAGSDLPPDSAKVRKILKLLEEIDARADGDSGLPNEKTIVFSQFTSMLDIIQVFLRARGMKYVRYDGSMSKDQRETSINKIKSDKEIKIILISFKAGSTGLNLTACNNVILVDLWWNPALEEQAFDRAHRFGQKRDVNIYKLTIEKTVEERILHLQDQKRALANAALSGDKLKQKLGLDELLALFRPGREDES</sequence>
<evidence type="ECO:0000313" key="1">
    <source>
        <dbReference type="EMBL" id="KAI0037045.1"/>
    </source>
</evidence>
<protein>
    <submittedName>
        <fullName evidence="1">SNF2 family N-terminal domain-containing protein</fullName>
    </submittedName>
</protein>
<keyword evidence="2" id="KW-1185">Reference proteome</keyword>
<reference evidence="1" key="2">
    <citation type="journal article" date="2022" name="New Phytol.">
        <title>Evolutionary transition to the ectomycorrhizal habit in the genomes of a hyperdiverse lineage of mushroom-forming fungi.</title>
        <authorList>
            <person name="Looney B."/>
            <person name="Miyauchi S."/>
            <person name="Morin E."/>
            <person name="Drula E."/>
            <person name="Courty P.E."/>
            <person name="Kohler A."/>
            <person name="Kuo A."/>
            <person name="LaButti K."/>
            <person name="Pangilinan J."/>
            <person name="Lipzen A."/>
            <person name="Riley R."/>
            <person name="Andreopoulos W."/>
            <person name="He G."/>
            <person name="Johnson J."/>
            <person name="Nolan M."/>
            <person name="Tritt A."/>
            <person name="Barry K.W."/>
            <person name="Grigoriev I.V."/>
            <person name="Nagy L.G."/>
            <person name="Hibbett D."/>
            <person name="Henrissat B."/>
            <person name="Matheny P.B."/>
            <person name="Labbe J."/>
            <person name="Martin F.M."/>
        </authorList>
    </citation>
    <scope>NUCLEOTIDE SEQUENCE</scope>
    <source>
        <strain evidence="1">EC-137</strain>
    </source>
</reference>
<accession>A0ACB8QZ57</accession>
<organism evidence="1 2">
    <name type="scientific">Vararia minispora EC-137</name>
    <dbReference type="NCBI Taxonomy" id="1314806"/>
    <lineage>
        <taxon>Eukaryota</taxon>
        <taxon>Fungi</taxon>
        <taxon>Dikarya</taxon>
        <taxon>Basidiomycota</taxon>
        <taxon>Agaricomycotina</taxon>
        <taxon>Agaricomycetes</taxon>
        <taxon>Russulales</taxon>
        <taxon>Lachnocladiaceae</taxon>
        <taxon>Vararia</taxon>
    </lineage>
</organism>
<comment type="caution">
    <text evidence="1">The sequence shown here is derived from an EMBL/GenBank/DDBJ whole genome shotgun (WGS) entry which is preliminary data.</text>
</comment>
<evidence type="ECO:0000313" key="2">
    <source>
        <dbReference type="Proteomes" id="UP000814128"/>
    </source>
</evidence>
<reference evidence="1" key="1">
    <citation type="submission" date="2021-02" db="EMBL/GenBank/DDBJ databases">
        <authorList>
            <consortium name="DOE Joint Genome Institute"/>
            <person name="Ahrendt S."/>
            <person name="Looney B.P."/>
            <person name="Miyauchi S."/>
            <person name="Morin E."/>
            <person name="Drula E."/>
            <person name="Courty P.E."/>
            <person name="Chicoki N."/>
            <person name="Fauchery L."/>
            <person name="Kohler A."/>
            <person name="Kuo A."/>
            <person name="Labutti K."/>
            <person name="Pangilinan J."/>
            <person name="Lipzen A."/>
            <person name="Riley R."/>
            <person name="Andreopoulos W."/>
            <person name="He G."/>
            <person name="Johnson J."/>
            <person name="Barry K.W."/>
            <person name="Grigoriev I.V."/>
            <person name="Nagy L."/>
            <person name="Hibbett D."/>
            <person name="Henrissat B."/>
            <person name="Matheny P.B."/>
            <person name="Labbe J."/>
            <person name="Martin F."/>
        </authorList>
    </citation>
    <scope>NUCLEOTIDE SEQUENCE</scope>
    <source>
        <strain evidence="1">EC-137</strain>
    </source>
</reference>
<gene>
    <name evidence="1" type="ORF">K488DRAFT_39883</name>
</gene>